<gene>
    <name evidence="1" type="ORF">UW22_C0061G0003</name>
</gene>
<evidence type="ECO:0000313" key="2">
    <source>
        <dbReference type="Proteomes" id="UP000034617"/>
    </source>
</evidence>
<dbReference type="Proteomes" id="UP000034617">
    <property type="component" value="Unassembled WGS sequence"/>
</dbReference>
<sequence length="768" mass="84938">MFFLFFISNATPSVVASANFFDDFFNKDISKWDFYSNGQAIGVSTSSGVLSLSSGTTQIFPYVRSKIDPFFGLNNFEVEVKLRFPSYTPWGDGIVIGYQAPENDIPGGSYDLKKAYFIWLWGQSNANELQLWVHDCPTENYENCVNMRRVYSDGVPNDWMILKIRYVSAIYSVSLQIGTGAESMIYTSTHSLFRPHAIWFGNPDRDPYGNSNPRTALDIDYIKVSSLDPGALKPVIILPGSGASWDFGAILNGTAGTNWQIPSFVTLYKNLIDSHSYGGLVARTYGQRTGTGKIDKIVTAGSPHQGLIDAYGIWEGATIWNGDVCQNFALRLTTRANQRLGENELDTIRRLAPGFKDVLPTFDFLKKNGVLVPSASLSQRNQTLIELNTDKALIDGVLWANGGTGNQTIRFVNVTDRDWLDRSFGLWEDGKPIADSPFENTNDGDRAVLASSATNLFSNQATFPADHGGIIGDQSPLEEIFTQLGLESDLVSTTPIADTCRRVFTTFLRSPGTLRVCDQTGICNESLGVYMPSEKLFFIPEYDGQPLNVSVEANGETGHYRLDVGNIDEGGADWDDVRGNLLSPTQTDNYAVVSDGEMTIAGGTGEEARSFDEDVNSLNGLIPNWDKKKLAIARSGSQSLHKRIIAIRQLRELLSKLAIKAHKNNRPDQIEAIIDVWMDIDDLAESVIGSGNTTKAVVLNANINQVERYKTLADRLLKNSSSYYAGTFYTLFSERFIEAKEIRTSQRNLSLDKTLSARYLLLTALGVR</sequence>
<reference evidence="1 2" key="1">
    <citation type="journal article" date="2015" name="Nature">
        <title>rRNA introns, odd ribosomes, and small enigmatic genomes across a large radiation of phyla.</title>
        <authorList>
            <person name="Brown C.T."/>
            <person name="Hug L.A."/>
            <person name="Thomas B.C."/>
            <person name="Sharon I."/>
            <person name="Castelle C.J."/>
            <person name="Singh A."/>
            <person name="Wilkins M.J."/>
            <person name="Williams K.H."/>
            <person name="Banfield J.F."/>
        </authorList>
    </citation>
    <scope>NUCLEOTIDE SEQUENCE [LARGE SCALE GENOMIC DNA]</scope>
</reference>
<dbReference type="InterPro" id="IPR029058">
    <property type="entry name" value="AB_hydrolase_fold"/>
</dbReference>
<dbReference type="Gene3D" id="3.40.50.1820">
    <property type="entry name" value="alpha/beta hydrolase"/>
    <property type="match status" value="1"/>
</dbReference>
<protein>
    <submittedName>
        <fullName evidence="1">Uncharacterized protein</fullName>
    </submittedName>
</protein>
<dbReference type="PATRIC" id="fig|1618447.3.peg.1149"/>
<dbReference type="AlphaFoldDB" id="A0A0G1JHZ7"/>
<accession>A0A0G1JHZ7</accession>
<evidence type="ECO:0000313" key="1">
    <source>
        <dbReference type="EMBL" id="KKT35009.1"/>
    </source>
</evidence>
<dbReference type="SUPFAM" id="SSF53474">
    <property type="entry name" value="alpha/beta-Hydrolases"/>
    <property type="match status" value="1"/>
</dbReference>
<proteinExistence type="predicted"/>
<organism evidence="1 2">
    <name type="scientific">Candidatus Gottesmanbacteria bacterium GW2011_GWB1_44_11c</name>
    <dbReference type="NCBI Taxonomy" id="1618447"/>
    <lineage>
        <taxon>Bacteria</taxon>
        <taxon>Candidatus Gottesmaniibacteriota</taxon>
    </lineage>
</organism>
<dbReference type="EMBL" id="LCHM01000061">
    <property type="protein sequence ID" value="KKT35009.1"/>
    <property type="molecule type" value="Genomic_DNA"/>
</dbReference>
<comment type="caution">
    <text evidence="1">The sequence shown here is derived from an EMBL/GenBank/DDBJ whole genome shotgun (WGS) entry which is preliminary data.</text>
</comment>
<name>A0A0G1JHZ7_9BACT</name>